<organism evidence="8 9">
    <name type="scientific">Solirubrobacter ginsenosidimutans</name>
    <dbReference type="NCBI Taxonomy" id="490573"/>
    <lineage>
        <taxon>Bacteria</taxon>
        <taxon>Bacillati</taxon>
        <taxon>Actinomycetota</taxon>
        <taxon>Thermoleophilia</taxon>
        <taxon>Solirubrobacterales</taxon>
        <taxon>Solirubrobacteraceae</taxon>
        <taxon>Solirubrobacter</taxon>
    </lineage>
</organism>
<dbReference type="Pfam" id="PF01509">
    <property type="entry name" value="TruB_N"/>
    <property type="match status" value="1"/>
</dbReference>
<comment type="catalytic activity">
    <reaction evidence="1 5">
        <text>uridine(55) in tRNA = pseudouridine(55) in tRNA</text>
        <dbReference type="Rhea" id="RHEA:42532"/>
        <dbReference type="Rhea" id="RHEA-COMP:10101"/>
        <dbReference type="Rhea" id="RHEA-COMP:10102"/>
        <dbReference type="ChEBI" id="CHEBI:65314"/>
        <dbReference type="ChEBI" id="CHEBI:65315"/>
        <dbReference type="EC" id="5.4.99.25"/>
    </reaction>
</comment>
<comment type="caution">
    <text evidence="8">The sequence shown here is derived from an EMBL/GenBank/DDBJ whole genome shotgun (WGS) entry which is preliminary data.</text>
</comment>
<evidence type="ECO:0000256" key="6">
    <source>
        <dbReference type="SAM" id="MobiDB-lite"/>
    </source>
</evidence>
<dbReference type="InterPro" id="IPR014780">
    <property type="entry name" value="tRNA_psdUridine_synth_TruB"/>
</dbReference>
<dbReference type="SUPFAM" id="SSF55120">
    <property type="entry name" value="Pseudouridine synthase"/>
    <property type="match status" value="1"/>
</dbReference>
<dbReference type="GO" id="GO:1990481">
    <property type="term" value="P:mRNA pseudouridine synthesis"/>
    <property type="evidence" value="ECO:0007669"/>
    <property type="project" value="TreeGrafter"/>
</dbReference>
<dbReference type="EMBL" id="JAPDOD010000026">
    <property type="protein sequence ID" value="MDA0163575.1"/>
    <property type="molecule type" value="Genomic_DNA"/>
</dbReference>
<dbReference type="GO" id="GO:0031119">
    <property type="term" value="P:tRNA pseudouridine synthesis"/>
    <property type="evidence" value="ECO:0007669"/>
    <property type="project" value="UniProtKB-UniRule"/>
</dbReference>
<keyword evidence="3 5" id="KW-0819">tRNA processing</keyword>
<evidence type="ECO:0000256" key="3">
    <source>
        <dbReference type="ARBA" id="ARBA00022694"/>
    </source>
</evidence>
<evidence type="ECO:0000256" key="2">
    <source>
        <dbReference type="ARBA" id="ARBA00005642"/>
    </source>
</evidence>
<dbReference type="GO" id="GO:0160148">
    <property type="term" value="F:tRNA pseudouridine(55) synthase activity"/>
    <property type="evidence" value="ECO:0007669"/>
    <property type="project" value="UniProtKB-EC"/>
</dbReference>
<dbReference type="InterPro" id="IPR020103">
    <property type="entry name" value="PsdUridine_synth_cat_dom_sf"/>
</dbReference>
<feature type="region of interest" description="Disordered" evidence="6">
    <location>
        <begin position="84"/>
        <end position="105"/>
    </location>
</feature>
<feature type="active site" description="Nucleophile" evidence="5">
    <location>
        <position position="43"/>
    </location>
</feature>
<dbReference type="InterPro" id="IPR002501">
    <property type="entry name" value="PsdUridine_synth_N"/>
</dbReference>
<dbReference type="Gene3D" id="3.30.2350.10">
    <property type="entry name" value="Pseudouridine synthase"/>
    <property type="match status" value="1"/>
</dbReference>
<accession>A0A9X3S1M1</accession>
<evidence type="ECO:0000256" key="5">
    <source>
        <dbReference type="HAMAP-Rule" id="MF_01080"/>
    </source>
</evidence>
<sequence>MSELTDGILLVDKPAGVTSHDVVAKIRRRLGRGVKVGHAGTLDPFATGLLIVGVGRGTRIQRFMMELPKRYETVARLGFVSSTGDTEGEITPGTMPPDELVLPTGRITQRPPAYSAVKIGGKRAYALARAGEDVVVPEREVEVTKFELLWREHGRAGFEIVCSSGTYVRSLIADLHDAYCVELRRTHIGGFDVADADDERLISLDDALDFLPVVDLDEDDARKAAHGVTVPGRASGFVRLRDADGLIALAEPRGGATLKPVVGFRG</sequence>
<protein>
    <recommendedName>
        <fullName evidence="5">tRNA pseudouridine synthase B</fullName>
        <ecNumber evidence="5">5.4.99.25</ecNumber>
    </recommendedName>
    <alternativeName>
        <fullName evidence="5">tRNA pseudouridine(55) synthase</fullName>
        <shortName evidence="5">Psi55 synthase</shortName>
    </alternativeName>
    <alternativeName>
        <fullName evidence="5">tRNA pseudouridylate synthase</fullName>
    </alternativeName>
    <alternativeName>
        <fullName evidence="5">tRNA-uridine isomerase</fullName>
    </alternativeName>
</protein>
<evidence type="ECO:0000259" key="7">
    <source>
        <dbReference type="Pfam" id="PF01509"/>
    </source>
</evidence>
<comment type="function">
    <text evidence="5">Responsible for synthesis of pseudouridine from uracil-55 in the psi GC loop of transfer RNAs.</text>
</comment>
<reference evidence="8" key="1">
    <citation type="submission" date="2022-10" db="EMBL/GenBank/DDBJ databases">
        <title>The WGS of Solirubrobacter ginsenosidimutans DSM 21036.</title>
        <authorList>
            <person name="Jiang Z."/>
        </authorList>
    </citation>
    <scope>NUCLEOTIDE SEQUENCE</scope>
    <source>
        <strain evidence="8">DSM 21036</strain>
    </source>
</reference>
<proteinExistence type="inferred from homology"/>
<dbReference type="NCBIfam" id="TIGR00431">
    <property type="entry name" value="TruB"/>
    <property type="match status" value="1"/>
</dbReference>
<gene>
    <name evidence="5 8" type="primary">truB</name>
    <name evidence="8" type="ORF">OM076_25095</name>
</gene>
<comment type="similarity">
    <text evidence="2 5">Belongs to the pseudouridine synthase TruB family. Type 1 subfamily.</text>
</comment>
<dbReference type="GO" id="GO:0003723">
    <property type="term" value="F:RNA binding"/>
    <property type="evidence" value="ECO:0007669"/>
    <property type="project" value="InterPro"/>
</dbReference>
<dbReference type="EC" id="5.4.99.25" evidence="5"/>
<dbReference type="RefSeq" id="WP_270042820.1">
    <property type="nucleotide sequence ID" value="NZ_JAPDOD010000026.1"/>
</dbReference>
<evidence type="ECO:0000313" key="9">
    <source>
        <dbReference type="Proteomes" id="UP001149140"/>
    </source>
</evidence>
<evidence type="ECO:0000256" key="4">
    <source>
        <dbReference type="ARBA" id="ARBA00023235"/>
    </source>
</evidence>
<feature type="domain" description="Pseudouridine synthase II N-terminal" evidence="7">
    <location>
        <begin position="32"/>
        <end position="168"/>
    </location>
</feature>
<name>A0A9X3S1M1_9ACTN</name>
<keyword evidence="4 5" id="KW-0413">Isomerase</keyword>
<keyword evidence="9" id="KW-1185">Reference proteome</keyword>
<evidence type="ECO:0000256" key="1">
    <source>
        <dbReference type="ARBA" id="ARBA00000385"/>
    </source>
</evidence>
<dbReference type="Proteomes" id="UP001149140">
    <property type="component" value="Unassembled WGS sequence"/>
</dbReference>
<dbReference type="PANTHER" id="PTHR13767:SF2">
    <property type="entry name" value="PSEUDOURIDYLATE SYNTHASE TRUB1"/>
    <property type="match status" value="1"/>
</dbReference>
<dbReference type="PANTHER" id="PTHR13767">
    <property type="entry name" value="TRNA-PSEUDOURIDINE SYNTHASE"/>
    <property type="match status" value="1"/>
</dbReference>
<dbReference type="AlphaFoldDB" id="A0A9X3S1M1"/>
<evidence type="ECO:0000313" key="8">
    <source>
        <dbReference type="EMBL" id="MDA0163575.1"/>
    </source>
</evidence>
<dbReference type="HAMAP" id="MF_01080">
    <property type="entry name" value="TruB_bact"/>
    <property type="match status" value="1"/>
</dbReference>